<reference evidence="1" key="1">
    <citation type="journal article" date="2017" name="Mycologia">
        <title>Fusarium algeriense, sp. nov., a novel toxigenic crown rot pathogen of durum wheat from Algeria is nested in the Fusarium burgessii species complex.</title>
        <authorList>
            <person name="Laraba I."/>
            <person name="Keddad A."/>
            <person name="Boureghda H."/>
            <person name="Abdallah N."/>
            <person name="Vaughan M.M."/>
            <person name="Proctor R.H."/>
            <person name="Busman M."/>
            <person name="O'Donnell K."/>
        </authorList>
    </citation>
    <scope>NUCLEOTIDE SEQUENCE</scope>
    <source>
        <strain evidence="1">NRRL 25174</strain>
    </source>
</reference>
<dbReference type="AlphaFoldDB" id="A0A9P5AMP9"/>
<dbReference type="Proteomes" id="UP000730481">
    <property type="component" value="Unassembled WGS sequence"/>
</dbReference>
<sequence>MQDMRRYIQTAEELWTFSDDNADEIRRNLESGHVAVLKLLLITSCPHLHTLGFAKRGLDPHTSLPWIAKAMKQSRRTMDWPEGFEALRNVQVGIDTVQLSWDDEIVHRDGRDFAALLCIPNLDSLYFNDSSYRGIPPQAPFKAGLKEPVLQKSVATGRKTSVHVCTLMNRDDGADWRNFPAKLDSFDLKTGSCGERPTSWRLNLQYGEWGPDCEGCGECQDCLVVYPADVWKSGRS</sequence>
<reference evidence="1" key="2">
    <citation type="submission" date="2020-02" db="EMBL/GenBank/DDBJ databases">
        <title>Identification and distribution of gene clusters putatively required for synthesis of sphingolipid metabolism inhibitors in phylogenetically diverse species of the filamentous fungus Fusarium.</title>
        <authorList>
            <person name="Kim H.-S."/>
            <person name="Busman M."/>
            <person name="Brown D.W."/>
            <person name="Divon H."/>
            <person name="Uhlig S."/>
            <person name="Proctor R.H."/>
        </authorList>
    </citation>
    <scope>NUCLEOTIDE SEQUENCE</scope>
    <source>
        <strain evidence="1">NRRL 25174</strain>
    </source>
</reference>
<evidence type="ECO:0000313" key="2">
    <source>
        <dbReference type="Proteomes" id="UP000730481"/>
    </source>
</evidence>
<protein>
    <submittedName>
        <fullName evidence="1">Uncharacterized protein</fullName>
    </submittedName>
</protein>
<comment type="caution">
    <text evidence="1">The sequence shown here is derived from an EMBL/GenBank/DDBJ whole genome shotgun (WGS) entry which is preliminary data.</text>
</comment>
<gene>
    <name evidence="1" type="ORF">FBEOM_4712</name>
</gene>
<name>A0A9P5AMP9_9HYPO</name>
<dbReference type="EMBL" id="PVQB02000197">
    <property type="protein sequence ID" value="KAF4341363.1"/>
    <property type="molecule type" value="Genomic_DNA"/>
</dbReference>
<accession>A0A9P5AMP9</accession>
<dbReference type="OrthoDB" id="3644718at2759"/>
<evidence type="ECO:0000313" key="1">
    <source>
        <dbReference type="EMBL" id="KAF4341363.1"/>
    </source>
</evidence>
<proteinExistence type="predicted"/>
<organism evidence="1 2">
    <name type="scientific">Fusarium beomiforme</name>
    <dbReference type="NCBI Taxonomy" id="44412"/>
    <lineage>
        <taxon>Eukaryota</taxon>
        <taxon>Fungi</taxon>
        <taxon>Dikarya</taxon>
        <taxon>Ascomycota</taxon>
        <taxon>Pezizomycotina</taxon>
        <taxon>Sordariomycetes</taxon>
        <taxon>Hypocreomycetidae</taxon>
        <taxon>Hypocreales</taxon>
        <taxon>Nectriaceae</taxon>
        <taxon>Fusarium</taxon>
        <taxon>Fusarium burgessii species complex</taxon>
    </lineage>
</organism>
<keyword evidence="2" id="KW-1185">Reference proteome</keyword>